<dbReference type="Proteomes" id="UP000886523">
    <property type="component" value="Unassembled WGS sequence"/>
</dbReference>
<proteinExistence type="predicted"/>
<dbReference type="EMBL" id="MU129025">
    <property type="protein sequence ID" value="KAF9510001.1"/>
    <property type="molecule type" value="Genomic_DNA"/>
</dbReference>
<evidence type="ECO:0000313" key="1">
    <source>
        <dbReference type="EMBL" id="KAF9510001.1"/>
    </source>
</evidence>
<evidence type="ECO:0000313" key="2">
    <source>
        <dbReference type="Proteomes" id="UP000886523"/>
    </source>
</evidence>
<reference evidence="1" key="1">
    <citation type="journal article" date="2020" name="Nat. Commun.">
        <title>Large-scale genome sequencing of mycorrhizal fungi provides insights into the early evolution of symbiotic traits.</title>
        <authorList>
            <person name="Miyauchi S."/>
            <person name="Kiss E."/>
            <person name="Kuo A."/>
            <person name="Drula E."/>
            <person name="Kohler A."/>
            <person name="Sanchez-Garcia M."/>
            <person name="Morin E."/>
            <person name="Andreopoulos B."/>
            <person name="Barry K.W."/>
            <person name="Bonito G."/>
            <person name="Buee M."/>
            <person name="Carver A."/>
            <person name="Chen C."/>
            <person name="Cichocki N."/>
            <person name="Clum A."/>
            <person name="Culley D."/>
            <person name="Crous P.W."/>
            <person name="Fauchery L."/>
            <person name="Girlanda M."/>
            <person name="Hayes R.D."/>
            <person name="Keri Z."/>
            <person name="LaButti K."/>
            <person name="Lipzen A."/>
            <person name="Lombard V."/>
            <person name="Magnuson J."/>
            <person name="Maillard F."/>
            <person name="Murat C."/>
            <person name="Nolan M."/>
            <person name="Ohm R.A."/>
            <person name="Pangilinan J."/>
            <person name="Pereira M.F."/>
            <person name="Perotto S."/>
            <person name="Peter M."/>
            <person name="Pfister S."/>
            <person name="Riley R."/>
            <person name="Sitrit Y."/>
            <person name="Stielow J.B."/>
            <person name="Szollosi G."/>
            <person name="Zifcakova L."/>
            <person name="Stursova M."/>
            <person name="Spatafora J.W."/>
            <person name="Tedersoo L."/>
            <person name="Vaario L.M."/>
            <person name="Yamada A."/>
            <person name="Yan M."/>
            <person name="Wang P."/>
            <person name="Xu J."/>
            <person name="Bruns T."/>
            <person name="Baldrian P."/>
            <person name="Vilgalys R."/>
            <person name="Dunand C."/>
            <person name="Henrissat B."/>
            <person name="Grigoriev I.V."/>
            <person name="Hibbett D."/>
            <person name="Nagy L.G."/>
            <person name="Martin F.M."/>
        </authorList>
    </citation>
    <scope>NUCLEOTIDE SEQUENCE</scope>
    <source>
        <strain evidence="1">UP504</strain>
    </source>
</reference>
<gene>
    <name evidence="1" type="ORF">BS47DRAFT_111375</name>
</gene>
<accession>A0A9P6ASE6</accession>
<protein>
    <submittedName>
        <fullName evidence="1">Uncharacterized protein</fullName>
    </submittedName>
</protein>
<dbReference type="AlphaFoldDB" id="A0A9P6ASE6"/>
<keyword evidence="2" id="KW-1185">Reference proteome</keyword>
<organism evidence="1 2">
    <name type="scientific">Hydnum rufescens UP504</name>
    <dbReference type="NCBI Taxonomy" id="1448309"/>
    <lineage>
        <taxon>Eukaryota</taxon>
        <taxon>Fungi</taxon>
        <taxon>Dikarya</taxon>
        <taxon>Basidiomycota</taxon>
        <taxon>Agaricomycotina</taxon>
        <taxon>Agaricomycetes</taxon>
        <taxon>Cantharellales</taxon>
        <taxon>Hydnaceae</taxon>
        <taxon>Hydnum</taxon>
    </lineage>
</organism>
<sequence length="118" mass="13108">MTLLAPIPLALPLRSTTMKSNEMAPKPLSEPRVMDVIPICVVSQKSRDYPPADEITPFSFPASASGHFGSPEVFFKSRFPNLGRCDNNSCMFRDVLFFLCSYCRLGTMMLILGSLRVS</sequence>
<name>A0A9P6ASE6_9AGAM</name>
<comment type="caution">
    <text evidence="1">The sequence shown here is derived from an EMBL/GenBank/DDBJ whole genome shotgun (WGS) entry which is preliminary data.</text>
</comment>